<evidence type="ECO:0000256" key="1">
    <source>
        <dbReference type="ARBA" id="ARBA00007613"/>
    </source>
</evidence>
<dbReference type="PANTHER" id="PTHR30203:SF30">
    <property type="entry name" value="OUTER MEMBRANE PROTEIN-RELATED"/>
    <property type="match status" value="1"/>
</dbReference>
<dbReference type="RefSeq" id="WP_109323127.1">
    <property type="nucleotide sequence ID" value="NZ_CP029346.1"/>
</dbReference>
<keyword evidence="5" id="KW-1185">Reference proteome</keyword>
<evidence type="ECO:0000313" key="5">
    <source>
        <dbReference type="Proteomes" id="UP000245468"/>
    </source>
</evidence>
<name>A0A2S2DWN6_9BACT</name>
<keyword evidence="2" id="KW-0472">Membrane</keyword>
<proteinExistence type="inferred from homology"/>
<protein>
    <submittedName>
        <fullName evidence="4">Cation efflux system protein CusC</fullName>
    </submittedName>
</protein>
<dbReference type="EMBL" id="CP029346">
    <property type="protein sequence ID" value="AWL09440.1"/>
    <property type="molecule type" value="Genomic_DNA"/>
</dbReference>
<dbReference type="KEGG" id="psez:HME7025_01585"/>
<dbReference type="Pfam" id="PF02321">
    <property type="entry name" value="OEP"/>
    <property type="match status" value="2"/>
</dbReference>
<dbReference type="AlphaFoldDB" id="A0A2S2DWN6"/>
<evidence type="ECO:0000256" key="3">
    <source>
        <dbReference type="SAM" id="Coils"/>
    </source>
</evidence>
<evidence type="ECO:0000256" key="2">
    <source>
        <dbReference type="RuleBase" id="RU362097"/>
    </source>
</evidence>
<reference evidence="5" key="1">
    <citation type="submission" date="2018-05" db="EMBL/GenBank/DDBJ databases">
        <title>Pseudarcicella sp. HME7025 Genome sequencing and assembly.</title>
        <authorList>
            <person name="Kim H."/>
            <person name="Kang H."/>
            <person name="Joh K."/>
        </authorList>
    </citation>
    <scope>NUCLEOTIDE SEQUENCE [LARGE SCALE GENOMIC DNA]</scope>
    <source>
        <strain evidence="5">HME7025</strain>
    </source>
</reference>
<keyword evidence="2" id="KW-0812">Transmembrane</keyword>
<comment type="similarity">
    <text evidence="1 2">Belongs to the outer membrane factor (OMF) (TC 1.B.17) family.</text>
</comment>
<dbReference type="PANTHER" id="PTHR30203">
    <property type="entry name" value="OUTER MEMBRANE CATION EFFLUX PROTEIN"/>
    <property type="match status" value="1"/>
</dbReference>
<dbReference type="Gene3D" id="1.20.1600.10">
    <property type="entry name" value="Outer membrane efflux proteins (OEP)"/>
    <property type="match status" value="1"/>
</dbReference>
<dbReference type="OrthoDB" id="9770517at2"/>
<accession>A0A2S2DWN6</accession>
<organism evidence="4 5">
    <name type="scientific">Aquirufa nivalisilvae</name>
    <dbReference type="NCBI Taxonomy" id="2516557"/>
    <lineage>
        <taxon>Bacteria</taxon>
        <taxon>Pseudomonadati</taxon>
        <taxon>Bacteroidota</taxon>
        <taxon>Cytophagia</taxon>
        <taxon>Cytophagales</taxon>
        <taxon>Flectobacillaceae</taxon>
        <taxon>Aquirufa</taxon>
    </lineage>
</organism>
<dbReference type="InterPro" id="IPR010131">
    <property type="entry name" value="MdtP/NodT-like"/>
</dbReference>
<dbReference type="Proteomes" id="UP000245468">
    <property type="component" value="Chromosome"/>
</dbReference>
<dbReference type="GO" id="GO:0005886">
    <property type="term" value="C:plasma membrane"/>
    <property type="evidence" value="ECO:0007669"/>
    <property type="project" value="UniProtKB-SubCell"/>
</dbReference>
<keyword evidence="2" id="KW-1134">Transmembrane beta strand</keyword>
<keyword evidence="3" id="KW-0175">Coiled coil</keyword>
<dbReference type="NCBIfam" id="TIGR01845">
    <property type="entry name" value="outer_NodT"/>
    <property type="match status" value="1"/>
</dbReference>
<gene>
    <name evidence="4" type="ORF">HME7025_01585</name>
</gene>
<evidence type="ECO:0000313" key="4">
    <source>
        <dbReference type="EMBL" id="AWL09440.1"/>
    </source>
</evidence>
<dbReference type="SUPFAM" id="SSF56954">
    <property type="entry name" value="Outer membrane efflux proteins (OEP)"/>
    <property type="match status" value="1"/>
</dbReference>
<comment type="subcellular location">
    <subcellularLocation>
        <location evidence="2">Cell membrane</location>
        <topology evidence="2">Lipid-anchor</topology>
    </subcellularLocation>
</comment>
<keyword evidence="2" id="KW-0564">Palmitate</keyword>
<sequence length="477" mass="53403">MKMNNLIKLIGLCLIVCLFDSCQIPQIATKKVSLLIPDSYAGSKDTVTVSKTAWRAFFKDPALIALIDSALEKNQEVNILMQEIQLAKNDVLAKQGAYLPFATVGAGAGVDKVGRYTSQGASDANNEIVPGKPVPDALQNYAIGINATWEIDVWKKLRNAKKSALLRYLSTVEGKNFMVTHLIAEIANSYYELMALDNQLTILNQNIELYQNSLDIVRIEKQYARVTELAVRRFEAEVFKTKSRQFSIKQQIVETENRINFLVGRFPQAVLRNSTHFTDLAIDSIQAGIPSQLLFNRTDIKQAELALKAAEIDVNVAKAEFYPSFVINAGLGYRAFNAKYFLDTPESLLFNLGGNLVAPLINRNAIKANFYSANNKQVQAVYEYERSILRAHLEVVNQLSQIVNLKKSYDLKSQQVDALTQSIEISSTLFKSARADYMEVLLTQRDALESKIELVETKKQQLNAQVNVYQALGGGWR</sequence>
<keyword evidence="2" id="KW-0449">Lipoprotein</keyword>
<dbReference type="Gene3D" id="2.20.200.10">
    <property type="entry name" value="Outer membrane efflux proteins (OEP)"/>
    <property type="match status" value="1"/>
</dbReference>
<dbReference type="GO" id="GO:0015562">
    <property type="term" value="F:efflux transmembrane transporter activity"/>
    <property type="evidence" value="ECO:0007669"/>
    <property type="project" value="InterPro"/>
</dbReference>
<feature type="coiled-coil region" evidence="3">
    <location>
        <begin position="438"/>
        <end position="472"/>
    </location>
</feature>
<dbReference type="InterPro" id="IPR003423">
    <property type="entry name" value="OMP_efflux"/>
</dbReference>